<evidence type="ECO:0000256" key="5">
    <source>
        <dbReference type="ARBA" id="ARBA00022989"/>
    </source>
</evidence>
<organism evidence="10 11">
    <name type="scientific">Mycoemilia scoparia</name>
    <dbReference type="NCBI Taxonomy" id="417184"/>
    <lineage>
        <taxon>Eukaryota</taxon>
        <taxon>Fungi</taxon>
        <taxon>Fungi incertae sedis</taxon>
        <taxon>Zoopagomycota</taxon>
        <taxon>Kickxellomycotina</taxon>
        <taxon>Kickxellomycetes</taxon>
        <taxon>Kickxellales</taxon>
        <taxon>Kickxellaceae</taxon>
        <taxon>Mycoemilia</taxon>
    </lineage>
</organism>
<comment type="subcellular location">
    <subcellularLocation>
        <location evidence="1">Membrane</location>
        <topology evidence="1">Multi-pass membrane protein</topology>
    </subcellularLocation>
</comment>
<evidence type="ECO:0000256" key="1">
    <source>
        <dbReference type="ARBA" id="ARBA00004141"/>
    </source>
</evidence>
<evidence type="ECO:0000256" key="3">
    <source>
        <dbReference type="ARBA" id="ARBA00022475"/>
    </source>
</evidence>
<dbReference type="Proteomes" id="UP001150538">
    <property type="component" value="Unassembled WGS sequence"/>
</dbReference>
<dbReference type="InterPro" id="IPR036019">
    <property type="entry name" value="MscL_channel"/>
</dbReference>
<feature type="transmembrane region" description="Helical" evidence="9">
    <location>
        <begin position="47"/>
        <end position="70"/>
    </location>
</feature>
<keyword evidence="3" id="KW-1003">Cell membrane</keyword>
<accession>A0A9W8DUY3</accession>
<evidence type="ECO:0008006" key="12">
    <source>
        <dbReference type="Google" id="ProtNLM"/>
    </source>
</evidence>
<dbReference type="Pfam" id="PF01741">
    <property type="entry name" value="MscL"/>
    <property type="match status" value="1"/>
</dbReference>
<keyword evidence="8" id="KW-0407">Ion channel</keyword>
<evidence type="ECO:0000256" key="9">
    <source>
        <dbReference type="SAM" id="Phobius"/>
    </source>
</evidence>
<reference evidence="10" key="1">
    <citation type="submission" date="2022-07" db="EMBL/GenBank/DDBJ databases">
        <title>Phylogenomic reconstructions and comparative analyses of Kickxellomycotina fungi.</title>
        <authorList>
            <person name="Reynolds N.K."/>
            <person name="Stajich J.E."/>
            <person name="Barry K."/>
            <person name="Grigoriev I.V."/>
            <person name="Crous P."/>
            <person name="Smith M.E."/>
        </authorList>
    </citation>
    <scope>NUCLEOTIDE SEQUENCE</scope>
    <source>
        <strain evidence="10">NBRC 100468</strain>
    </source>
</reference>
<dbReference type="NCBIfam" id="TIGR00220">
    <property type="entry name" value="mscL"/>
    <property type="match status" value="1"/>
</dbReference>
<keyword evidence="5 9" id="KW-1133">Transmembrane helix</keyword>
<comment type="caution">
    <text evidence="10">The sequence shown here is derived from an EMBL/GenBank/DDBJ whole genome shotgun (WGS) entry which is preliminary data.</text>
</comment>
<dbReference type="Gene3D" id="1.10.1200.120">
    <property type="entry name" value="Large-conductance mechanosensitive channel, MscL, domain 1"/>
    <property type="match status" value="1"/>
</dbReference>
<dbReference type="GO" id="GO:0016020">
    <property type="term" value="C:membrane"/>
    <property type="evidence" value="ECO:0007669"/>
    <property type="project" value="UniProtKB-SubCell"/>
</dbReference>
<keyword evidence="11" id="KW-1185">Reference proteome</keyword>
<gene>
    <name evidence="10" type="ORF">H4219_001790</name>
</gene>
<evidence type="ECO:0000256" key="7">
    <source>
        <dbReference type="ARBA" id="ARBA00023136"/>
    </source>
</evidence>
<keyword evidence="6" id="KW-0406">Ion transport</keyword>
<dbReference type="PANTHER" id="PTHR30266:SF2">
    <property type="entry name" value="LARGE-CONDUCTANCE MECHANOSENSITIVE CHANNEL"/>
    <property type="match status" value="1"/>
</dbReference>
<dbReference type="EMBL" id="JANBPU010000022">
    <property type="protein sequence ID" value="KAJ1919761.1"/>
    <property type="molecule type" value="Genomic_DNA"/>
</dbReference>
<dbReference type="InterPro" id="IPR001185">
    <property type="entry name" value="MS_channel"/>
</dbReference>
<evidence type="ECO:0000256" key="2">
    <source>
        <dbReference type="ARBA" id="ARBA00022448"/>
    </source>
</evidence>
<dbReference type="GO" id="GO:0008381">
    <property type="term" value="F:mechanosensitive monoatomic ion channel activity"/>
    <property type="evidence" value="ECO:0007669"/>
    <property type="project" value="InterPro"/>
</dbReference>
<evidence type="ECO:0000256" key="4">
    <source>
        <dbReference type="ARBA" id="ARBA00022692"/>
    </source>
</evidence>
<keyword evidence="7 9" id="KW-0472">Membrane</keyword>
<dbReference type="SUPFAM" id="SSF81330">
    <property type="entry name" value="Gated mechanosensitive channel"/>
    <property type="match status" value="1"/>
</dbReference>
<keyword evidence="4 9" id="KW-0812">Transmembrane</keyword>
<name>A0A9W8DUY3_9FUNG</name>
<feature type="transmembrane region" description="Helical" evidence="9">
    <location>
        <begin position="126"/>
        <end position="144"/>
    </location>
</feature>
<evidence type="ECO:0000313" key="10">
    <source>
        <dbReference type="EMBL" id="KAJ1919761.1"/>
    </source>
</evidence>
<dbReference type="OrthoDB" id="10010920at2759"/>
<evidence type="ECO:0000256" key="6">
    <source>
        <dbReference type="ARBA" id="ARBA00023065"/>
    </source>
</evidence>
<evidence type="ECO:0000256" key="8">
    <source>
        <dbReference type="ARBA" id="ARBA00023303"/>
    </source>
</evidence>
<dbReference type="InterPro" id="IPR037673">
    <property type="entry name" value="MSC/AndL"/>
</dbReference>
<dbReference type="AlphaFoldDB" id="A0A9W8DUY3"/>
<sequence length="197" mass="21612">MPQNDQQTGSTSAEVNNESTPLICQLASTSTEIEKGMTSIWQDFKEFIYRGDALSMAVGIIIGAAFNSIVKSLVDDVLSPPIGLLLKANFENAFLVIHQGTTIDASYHTIDQAQKDGAVTLNYGRFGQAVFTFLITGISVFFIMKVVHLFQSKKAASESQKCKICAKEISKKARRCPFCTSFTDLTIEENLHFALGK</sequence>
<dbReference type="PANTHER" id="PTHR30266">
    <property type="entry name" value="MECHANOSENSITIVE CHANNEL MSCL"/>
    <property type="match status" value="1"/>
</dbReference>
<proteinExistence type="predicted"/>
<protein>
    <recommendedName>
        <fullName evidence="12">Large-conductance mechanosensitive channel</fullName>
    </recommendedName>
</protein>
<keyword evidence="2" id="KW-0813">Transport</keyword>
<evidence type="ECO:0000313" key="11">
    <source>
        <dbReference type="Proteomes" id="UP001150538"/>
    </source>
</evidence>